<protein>
    <submittedName>
        <fullName evidence="3">HAD-superfamily hydrolase</fullName>
    </submittedName>
</protein>
<dbReference type="AlphaFoldDB" id="A0AAE0N1W6"/>
<dbReference type="PANTHER" id="PTHR14269:SF57">
    <property type="entry name" value="SUPERFAMILY HYDROLASE, PUTATIVE (AFU_ORTHOLOGUE AFUA_2G02580)-RELATED"/>
    <property type="match status" value="1"/>
</dbReference>
<evidence type="ECO:0000313" key="3">
    <source>
        <dbReference type="EMBL" id="KAK3367093.1"/>
    </source>
</evidence>
<feature type="compositionally biased region" description="Low complexity" evidence="1">
    <location>
        <begin position="46"/>
        <end position="59"/>
    </location>
</feature>
<feature type="chain" id="PRO_5042212540" evidence="2">
    <location>
        <begin position="26"/>
        <end position="507"/>
    </location>
</feature>
<organism evidence="3 4">
    <name type="scientific">Lasiosphaeria ovina</name>
    <dbReference type="NCBI Taxonomy" id="92902"/>
    <lineage>
        <taxon>Eukaryota</taxon>
        <taxon>Fungi</taxon>
        <taxon>Dikarya</taxon>
        <taxon>Ascomycota</taxon>
        <taxon>Pezizomycotina</taxon>
        <taxon>Sordariomycetes</taxon>
        <taxon>Sordariomycetidae</taxon>
        <taxon>Sordariales</taxon>
        <taxon>Lasiosphaeriaceae</taxon>
        <taxon>Lasiosphaeria</taxon>
    </lineage>
</organism>
<dbReference type="GO" id="GO:0016787">
    <property type="term" value="F:hydrolase activity"/>
    <property type="evidence" value="ECO:0007669"/>
    <property type="project" value="UniProtKB-KW"/>
</dbReference>
<reference evidence="3" key="2">
    <citation type="submission" date="2023-06" db="EMBL/GenBank/DDBJ databases">
        <authorList>
            <consortium name="Lawrence Berkeley National Laboratory"/>
            <person name="Haridas S."/>
            <person name="Hensen N."/>
            <person name="Bonometti L."/>
            <person name="Westerberg I."/>
            <person name="Brannstrom I.O."/>
            <person name="Guillou S."/>
            <person name="Cros-Aarteil S."/>
            <person name="Calhoun S."/>
            <person name="Kuo A."/>
            <person name="Mondo S."/>
            <person name="Pangilinan J."/>
            <person name="Riley R."/>
            <person name="Labutti K."/>
            <person name="Andreopoulos B."/>
            <person name="Lipzen A."/>
            <person name="Chen C."/>
            <person name="Yanf M."/>
            <person name="Daum C."/>
            <person name="Ng V."/>
            <person name="Clum A."/>
            <person name="Steindorff A."/>
            <person name="Ohm R."/>
            <person name="Martin F."/>
            <person name="Silar P."/>
            <person name="Natvig D."/>
            <person name="Lalanne C."/>
            <person name="Gautier V."/>
            <person name="Ament-Velasquez S.L."/>
            <person name="Kruys A."/>
            <person name="Hutchinson M.I."/>
            <person name="Powell A.J."/>
            <person name="Barry K."/>
            <person name="Miller A.N."/>
            <person name="Grigoriev I.V."/>
            <person name="Debuchy R."/>
            <person name="Gladieux P."/>
            <person name="Thoren M.H."/>
            <person name="Johannesson H."/>
        </authorList>
    </citation>
    <scope>NUCLEOTIDE SEQUENCE</scope>
    <source>
        <strain evidence="3">CBS 958.72</strain>
    </source>
</reference>
<name>A0AAE0N1W6_9PEZI</name>
<dbReference type="Gene3D" id="3.40.50.1000">
    <property type="entry name" value="HAD superfamily/HAD-like"/>
    <property type="match status" value="2"/>
</dbReference>
<dbReference type="Proteomes" id="UP001287356">
    <property type="component" value="Unassembled WGS sequence"/>
</dbReference>
<sequence length="507" mass="54818">MLLPVASVYLLGAIFSAAAVRGVWALPSSTLGAAVTTQHLAPFSLQQQQQQPHQQRQRQLSTHSRSRRPEAIVRAQKRNAAGLLRGFNSSAKGKQREALRDPPSFAFAFDIDGVLLHVSKPIPGATETLRFLNEHNIPFILLTNGGGKLEADRVKDLSEKLGVPLATDNFVQSHTPFRELVDAGGPDGKGFRDKTILVTGSDYEKCRSIAESYGFQNVVTPADILAAHRSVFPFAVVADVESSAGDGDKLATRPLPKPLHNTTAAPATAAERAGLLKIDAMFVLNDPRDWALDIQVLADLLLSEQGYMGTYSSKNGNASLLNHGWQRDGQPTLYFSNADLLWAAAYHLPRFGQGAFQAALAGVWHRLTNGTAPLRRTVIGKPHADTYRFAERVLTAHRNDTLRRLGHLPEQAAESQCAAAAADSNSNPIAAVYMVGDNPESDIAGANGHVSDAGTQWLSALVRTGVWSEERDGHGVLTGVKKPTVVVPDVKAAVQWALQREGWYADF</sequence>
<comment type="caution">
    <text evidence="3">The sequence shown here is derived from an EMBL/GenBank/DDBJ whole genome shotgun (WGS) entry which is preliminary data.</text>
</comment>
<dbReference type="GO" id="GO:0005739">
    <property type="term" value="C:mitochondrion"/>
    <property type="evidence" value="ECO:0007669"/>
    <property type="project" value="TreeGrafter"/>
</dbReference>
<gene>
    <name evidence="3" type="ORF">B0T24DRAFT_634808</name>
</gene>
<dbReference type="PANTHER" id="PTHR14269">
    <property type="entry name" value="CDP-DIACYLGLYCEROL--GLYCEROL-3-PHOSPHATE 3-PHOSPHATIDYLTRANSFERASE-RELATED"/>
    <property type="match status" value="1"/>
</dbReference>
<keyword evidence="3" id="KW-0378">Hydrolase</keyword>
<dbReference type="InterPro" id="IPR006357">
    <property type="entry name" value="HAD-SF_hydro_IIA"/>
</dbReference>
<accession>A0AAE0N1W6</accession>
<dbReference type="Pfam" id="PF13242">
    <property type="entry name" value="Hydrolase_like"/>
    <property type="match status" value="1"/>
</dbReference>
<proteinExistence type="predicted"/>
<evidence type="ECO:0000256" key="1">
    <source>
        <dbReference type="SAM" id="MobiDB-lite"/>
    </source>
</evidence>
<feature type="signal peptide" evidence="2">
    <location>
        <begin position="1"/>
        <end position="25"/>
    </location>
</feature>
<dbReference type="InterPro" id="IPR036412">
    <property type="entry name" value="HAD-like_sf"/>
</dbReference>
<dbReference type="EMBL" id="JAULSN010000007">
    <property type="protein sequence ID" value="KAK3367093.1"/>
    <property type="molecule type" value="Genomic_DNA"/>
</dbReference>
<dbReference type="InterPro" id="IPR023214">
    <property type="entry name" value="HAD_sf"/>
</dbReference>
<reference evidence="3" key="1">
    <citation type="journal article" date="2023" name="Mol. Phylogenet. Evol.">
        <title>Genome-scale phylogeny and comparative genomics of the fungal order Sordariales.</title>
        <authorList>
            <person name="Hensen N."/>
            <person name="Bonometti L."/>
            <person name="Westerberg I."/>
            <person name="Brannstrom I.O."/>
            <person name="Guillou S."/>
            <person name="Cros-Aarteil S."/>
            <person name="Calhoun S."/>
            <person name="Haridas S."/>
            <person name="Kuo A."/>
            <person name="Mondo S."/>
            <person name="Pangilinan J."/>
            <person name="Riley R."/>
            <person name="LaButti K."/>
            <person name="Andreopoulos B."/>
            <person name="Lipzen A."/>
            <person name="Chen C."/>
            <person name="Yan M."/>
            <person name="Daum C."/>
            <person name="Ng V."/>
            <person name="Clum A."/>
            <person name="Steindorff A."/>
            <person name="Ohm R.A."/>
            <person name="Martin F."/>
            <person name="Silar P."/>
            <person name="Natvig D.O."/>
            <person name="Lalanne C."/>
            <person name="Gautier V."/>
            <person name="Ament-Velasquez S.L."/>
            <person name="Kruys A."/>
            <person name="Hutchinson M.I."/>
            <person name="Powell A.J."/>
            <person name="Barry K."/>
            <person name="Miller A.N."/>
            <person name="Grigoriev I.V."/>
            <person name="Debuchy R."/>
            <person name="Gladieux P."/>
            <person name="Hiltunen Thoren M."/>
            <person name="Johannesson H."/>
        </authorList>
    </citation>
    <scope>NUCLEOTIDE SEQUENCE</scope>
    <source>
        <strain evidence="3">CBS 958.72</strain>
    </source>
</reference>
<feature type="region of interest" description="Disordered" evidence="1">
    <location>
        <begin position="44"/>
        <end position="70"/>
    </location>
</feature>
<dbReference type="NCBIfam" id="TIGR01456">
    <property type="entry name" value="CECR5"/>
    <property type="match status" value="1"/>
</dbReference>
<dbReference type="NCBIfam" id="TIGR01460">
    <property type="entry name" value="HAD-SF-IIA"/>
    <property type="match status" value="1"/>
</dbReference>
<evidence type="ECO:0000313" key="4">
    <source>
        <dbReference type="Proteomes" id="UP001287356"/>
    </source>
</evidence>
<keyword evidence="4" id="KW-1185">Reference proteome</keyword>
<dbReference type="GO" id="GO:0046474">
    <property type="term" value="P:glycerophospholipid biosynthetic process"/>
    <property type="evidence" value="ECO:0007669"/>
    <property type="project" value="TreeGrafter"/>
</dbReference>
<evidence type="ECO:0000256" key="2">
    <source>
        <dbReference type="SAM" id="SignalP"/>
    </source>
</evidence>
<dbReference type="Pfam" id="PF13344">
    <property type="entry name" value="Hydrolase_6"/>
    <property type="match status" value="1"/>
</dbReference>
<dbReference type="InterPro" id="IPR006353">
    <property type="entry name" value="HAD-SF_hydro_IIA_CECR5"/>
</dbReference>
<dbReference type="InterPro" id="IPR050324">
    <property type="entry name" value="CDP-alcohol_PTase-I"/>
</dbReference>
<dbReference type="SUPFAM" id="SSF56784">
    <property type="entry name" value="HAD-like"/>
    <property type="match status" value="1"/>
</dbReference>
<keyword evidence="2" id="KW-0732">Signal</keyword>